<accession>A0A3D9VBR3</accession>
<dbReference type="AlphaFoldDB" id="A0A3D9VBR3"/>
<dbReference type="OrthoDB" id="3533156at2"/>
<evidence type="ECO:0000256" key="2">
    <source>
        <dbReference type="SAM" id="Phobius"/>
    </source>
</evidence>
<feature type="domain" description="N-acetyltransferase" evidence="3">
    <location>
        <begin position="8"/>
        <end position="166"/>
    </location>
</feature>
<dbReference type="InterPro" id="IPR016181">
    <property type="entry name" value="Acyl_CoA_acyltransferase"/>
</dbReference>
<keyword evidence="2" id="KW-1133">Transmembrane helix</keyword>
<dbReference type="Proteomes" id="UP000256485">
    <property type="component" value="Unassembled WGS sequence"/>
</dbReference>
<dbReference type="RefSeq" id="WP_115848642.1">
    <property type="nucleotide sequence ID" value="NZ_QTUC01000001.1"/>
</dbReference>
<keyword evidence="2" id="KW-0812">Transmembrane</keyword>
<dbReference type="EMBL" id="QTUC01000001">
    <property type="protein sequence ID" value="REF34731.1"/>
    <property type="molecule type" value="Genomic_DNA"/>
</dbReference>
<organism evidence="4 5">
    <name type="scientific">Thermasporomyces composti</name>
    <dbReference type="NCBI Taxonomy" id="696763"/>
    <lineage>
        <taxon>Bacteria</taxon>
        <taxon>Bacillati</taxon>
        <taxon>Actinomycetota</taxon>
        <taxon>Actinomycetes</taxon>
        <taxon>Propionibacteriales</taxon>
        <taxon>Nocardioidaceae</taxon>
        <taxon>Thermasporomyces</taxon>
    </lineage>
</organism>
<evidence type="ECO:0000313" key="4">
    <source>
        <dbReference type="EMBL" id="REF34731.1"/>
    </source>
</evidence>
<dbReference type="PANTHER" id="PTHR43792:SF1">
    <property type="entry name" value="N-ACETYLTRANSFERASE DOMAIN-CONTAINING PROTEIN"/>
    <property type="match status" value="1"/>
</dbReference>
<keyword evidence="2" id="KW-0472">Membrane</keyword>
<dbReference type="Gene3D" id="3.40.630.30">
    <property type="match status" value="1"/>
</dbReference>
<keyword evidence="5" id="KW-1185">Reference proteome</keyword>
<dbReference type="InterPro" id="IPR000182">
    <property type="entry name" value="GNAT_dom"/>
</dbReference>
<name>A0A3D9VBR3_THECX</name>
<reference evidence="4 5" key="1">
    <citation type="submission" date="2018-08" db="EMBL/GenBank/DDBJ databases">
        <title>Sequencing the genomes of 1000 actinobacteria strains.</title>
        <authorList>
            <person name="Klenk H.-P."/>
        </authorList>
    </citation>
    <scope>NUCLEOTIDE SEQUENCE [LARGE SCALE GENOMIC DNA]</scope>
    <source>
        <strain evidence="4 5">DSM 22891</strain>
    </source>
</reference>
<keyword evidence="4" id="KW-0808">Transferase</keyword>
<evidence type="ECO:0000256" key="1">
    <source>
        <dbReference type="SAM" id="MobiDB-lite"/>
    </source>
</evidence>
<evidence type="ECO:0000259" key="3">
    <source>
        <dbReference type="PROSITE" id="PS51186"/>
    </source>
</evidence>
<sequence>MRCQTKRLLIRDFVETDREAVRGWRTDPEVMRYLDQPLGTDPDAWFDAVLRYAERQPRVAHDAAIVLRETGEVIGWIGIAHSPDLIAGEMVVGYALKRSHWGKGYMTEALVAVLEYGFTKLGARTIRAQYYVANPASARVMEKAGMKPAGLAVSADPSLGESRSYVARRGEWRPPGRRRLGLVVVLVLIALIAVPTAVGPLLSYLDRPRVPDDPRLLPWRPRGDLIGDREFLDQAERVWRQQAERAGPGRLGKVHPLWAGTIGAGRVALLQAVGDDGQGYVAQVAEHEQPAVLRVDRQERFGKTLPSVLVVNYDGNVDIPMLRPGRGAALLRLLVPPADREPDATSSPTLTDRADAAPLSRDTSSASQLGPDHPDGLRVWRRVHDTRNVYDDSGWEHLQLEGAGLTETWLHLDSRAPSGSVLVLARPASGGSETVTTVVAHPSHLVTREPETALADPTWGPLGAVDLAVYEDAQAVLATANARHQAALLAASADSLGRLAVVEVRTARQTQVGLVAWEGSRVGCVATRPYRDLDRRSVVALGCTRPGSRLVAVAVVARPGVEKLSIREVTGGATPLTLEPPVLRRLTVSDAPREDVVVTAIRADGSAIDTDTLRISASPPRAR</sequence>
<proteinExistence type="predicted"/>
<evidence type="ECO:0000313" key="5">
    <source>
        <dbReference type="Proteomes" id="UP000256485"/>
    </source>
</evidence>
<protein>
    <submittedName>
        <fullName evidence="4">RimJ/RimL family protein N-acetyltransferase</fullName>
    </submittedName>
</protein>
<dbReference type="Pfam" id="PF13302">
    <property type="entry name" value="Acetyltransf_3"/>
    <property type="match status" value="1"/>
</dbReference>
<gene>
    <name evidence="4" type="ORF">DFJ64_0095</name>
</gene>
<feature type="region of interest" description="Disordered" evidence="1">
    <location>
        <begin position="339"/>
        <end position="377"/>
    </location>
</feature>
<dbReference type="SUPFAM" id="SSF55729">
    <property type="entry name" value="Acyl-CoA N-acyltransferases (Nat)"/>
    <property type="match status" value="1"/>
</dbReference>
<dbReference type="PANTHER" id="PTHR43792">
    <property type="entry name" value="GNAT FAMILY, PUTATIVE (AFU_ORTHOLOGUE AFUA_3G00765)-RELATED-RELATED"/>
    <property type="match status" value="1"/>
</dbReference>
<comment type="caution">
    <text evidence="4">The sequence shown here is derived from an EMBL/GenBank/DDBJ whole genome shotgun (WGS) entry which is preliminary data.</text>
</comment>
<dbReference type="InterPro" id="IPR051531">
    <property type="entry name" value="N-acetyltransferase"/>
</dbReference>
<dbReference type="GO" id="GO:0016747">
    <property type="term" value="F:acyltransferase activity, transferring groups other than amino-acyl groups"/>
    <property type="evidence" value="ECO:0007669"/>
    <property type="project" value="InterPro"/>
</dbReference>
<dbReference type="PROSITE" id="PS51186">
    <property type="entry name" value="GNAT"/>
    <property type="match status" value="1"/>
</dbReference>
<feature type="transmembrane region" description="Helical" evidence="2">
    <location>
        <begin position="180"/>
        <end position="205"/>
    </location>
</feature>